<reference evidence="2" key="1">
    <citation type="journal article" date="2019" name="Int. J. Syst. Evol. Microbiol.">
        <title>The Global Catalogue of Microorganisms (GCM) 10K type strain sequencing project: providing services to taxonomists for standard genome sequencing and annotation.</title>
        <authorList>
            <consortium name="The Broad Institute Genomics Platform"/>
            <consortium name="The Broad Institute Genome Sequencing Center for Infectious Disease"/>
            <person name="Wu L."/>
            <person name="Ma J."/>
        </authorList>
    </citation>
    <scope>NUCLEOTIDE SEQUENCE [LARGE SCALE GENOMIC DNA]</scope>
    <source>
        <strain evidence="2">JCM 3115</strain>
    </source>
</reference>
<dbReference type="Proteomes" id="UP000611554">
    <property type="component" value="Unassembled WGS sequence"/>
</dbReference>
<protein>
    <recommendedName>
        <fullName evidence="3">Tetratricopeptide repeat protein</fullName>
    </recommendedName>
</protein>
<keyword evidence="2" id="KW-1185">Reference proteome</keyword>
<gene>
    <name evidence="1" type="ORF">GCM10010140_76270</name>
</gene>
<evidence type="ECO:0000313" key="2">
    <source>
        <dbReference type="Proteomes" id="UP000611554"/>
    </source>
</evidence>
<dbReference type="InterPro" id="IPR011990">
    <property type="entry name" value="TPR-like_helical_dom_sf"/>
</dbReference>
<comment type="caution">
    <text evidence="1">The sequence shown here is derived from an EMBL/GenBank/DDBJ whole genome shotgun (WGS) entry which is preliminary data.</text>
</comment>
<name>A0ABQ2RK01_9ACTN</name>
<evidence type="ECO:0000313" key="1">
    <source>
        <dbReference type="EMBL" id="GGQ34899.1"/>
    </source>
</evidence>
<sequence length="229" mass="25947">MTLDLPDCFQRILDLLEAAEDEEQPETGPGPCLSRLLAESEALAEQAPGVADTHYIRGYALFLLSRQETAVAQEALEEMALAMRLRPGHHWARYHAIILCHEKGDHASVVHHFETLNRAYFARDGKDWRYLVAWQYAIDGLLRLGRADRFEGELTNLVRAYLDHIDDPDELLPRPGLLFNLNRDIRQGRLDVLPEAVARACAQFLEDRLALLIPGGWGRESDLSDGRAR</sequence>
<evidence type="ECO:0008006" key="3">
    <source>
        <dbReference type="Google" id="ProtNLM"/>
    </source>
</evidence>
<dbReference type="Gene3D" id="1.25.40.10">
    <property type="entry name" value="Tetratricopeptide repeat domain"/>
    <property type="match status" value="1"/>
</dbReference>
<accession>A0ABQ2RK01</accession>
<dbReference type="EMBL" id="BMQJ01000038">
    <property type="protein sequence ID" value="GGQ34899.1"/>
    <property type="molecule type" value="Genomic_DNA"/>
</dbReference>
<organism evidence="1 2">
    <name type="scientific">Streptosporangium pseudovulgare</name>
    <dbReference type="NCBI Taxonomy" id="35765"/>
    <lineage>
        <taxon>Bacteria</taxon>
        <taxon>Bacillati</taxon>
        <taxon>Actinomycetota</taxon>
        <taxon>Actinomycetes</taxon>
        <taxon>Streptosporangiales</taxon>
        <taxon>Streptosporangiaceae</taxon>
        <taxon>Streptosporangium</taxon>
    </lineage>
</organism>
<proteinExistence type="predicted"/>